<protein>
    <submittedName>
        <fullName evidence="2">Uncharacterized protein</fullName>
    </submittedName>
</protein>
<keyword evidence="3" id="KW-1185">Reference proteome</keyword>
<evidence type="ECO:0000313" key="2">
    <source>
        <dbReference type="EMBL" id="KAK5604187.1"/>
    </source>
</evidence>
<name>A0AAV9R781_9TELE</name>
<organism evidence="2 3">
    <name type="scientific">Crenichthys baileyi</name>
    <name type="common">White River springfish</name>
    <dbReference type="NCBI Taxonomy" id="28760"/>
    <lineage>
        <taxon>Eukaryota</taxon>
        <taxon>Metazoa</taxon>
        <taxon>Chordata</taxon>
        <taxon>Craniata</taxon>
        <taxon>Vertebrata</taxon>
        <taxon>Euteleostomi</taxon>
        <taxon>Actinopterygii</taxon>
        <taxon>Neopterygii</taxon>
        <taxon>Teleostei</taxon>
        <taxon>Neoteleostei</taxon>
        <taxon>Acanthomorphata</taxon>
        <taxon>Ovalentaria</taxon>
        <taxon>Atherinomorphae</taxon>
        <taxon>Cyprinodontiformes</taxon>
        <taxon>Goodeidae</taxon>
        <taxon>Crenichthys</taxon>
    </lineage>
</organism>
<evidence type="ECO:0000313" key="3">
    <source>
        <dbReference type="Proteomes" id="UP001311232"/>
    </source>
</evidence>
<feature type="region of interest" description="Disordered" evidence="1">
    <location>
        <begin position="116"/>
        <end position="157"/>
    </location>
</feature>
<proteinExistence type="predicted"/>
<feature type="compositionally biased region" description="Basic and acidic residues" evidence="1">
    <location>
        <begin position="129"/>
        <end position="144"/>
    </location>
</feature>
<gene>
    <name evidence="2" type="ORF">CRENBAI_021474</name>
</gene>
<accession>A0AAV9R781</accession>
<feature type="compositionally biased region" description="Polar residues" evidence="1">
    <location>
        <begin position="145"/>
        <end position="157"/>
    </location>
</feature>
<dbReference type="EMBL" id="JAHHUM010002364">
    <property type="protein sequence ID" value="KAK5604187.1"/>
    <property type="molecule type" value="Genomic_DNA"/>
</dbReference>
<dbReference type="Proteomes" id="UP001311232">
    <property type="component" value="Unassembled WGS sequence"/>
</dbReference>
<dbReference type="AlphaFoldDB" id="A0AAV9R781"/>
<comment type="caution">
    <text evidence="2">The sequence shown here is derived from an EMBL/GenBank/DDBJ whole genome shotgun (WGS) entry which is preliminary data.</text>
</comment>
<sequence>MRLLDLITIGSENLWASRNSSFDPVTTGLPSWAFSWDQAASGSFSGAVKLPPATFQSPFRVLLLFYVAYLRPSSASSRDPAAFRPTSSLGTFEVERTEGVLEVGEVVISVDDPTFAERKHGNLGDNNTDDNRGHNRRPDNEGTENRNLNTENNSTATRRARSLQALAWYLKDDPKKPRKQARTLVEPRESWSSVIYGIKYPDADVDQSPEDVDIIVEGVEMLHELNDVATAWAVLFGII</sequence>
<evidence type="ECO:0000256" key="1">
    <source>
        <dbReference type="SAM" id="MobiDB-lite"/>
    </source>
</evidence>
<reference evidence="2 3" key="1">
    <citation type="submission" date="2021-06" db="EMBL/GenBank/DDBJ databases">
        <authorList>
            <person name="Palmer J.M."/>
        </authorList>
    </citation>
    <scope>NUCLEOTIDE SEQUENCE [LARGE SCALE GENOMIC DNA]</scope>
    <source>
        <strain evidence="2 3">MEX-2019</strain>
        <tissue evidence="2">Muscle</tissue>
    </source>
</reference>